<dbReference type="GO" id="GO:0051287">
    <property type="term" value="F:NAD binding"/>
    <property type="evidence" value="ECO:0007669"/>
    <property type="project" value="UniProtKB-ARBA"/>
</dbReference>
<evidence type="ECO:0000313" key="11">
    <source>
        <dbReference type="Proteomes" id="UP000284779"/>
    </source>
</evidence>
<dbReference type="Gene3D" id="3.40.50.10330">
    <property type="entry name" value="Probable inorganic polyphosphate/atp-NAD kinase, domain 1"/>
    <property type="match status" value="1"/>
</dbReference>
<evidence type="ECO:0000313" key="10">
    <source>
        <dbReference type="Proteomes" id="UP000283314"/>
    </source>
</evidence>
<feature type="binding site" evidence="6">
    <location>
        <begin position="67"/>
        <end position="68"/>
    </location>
    <ligand>
        <name>NAD(+)</name>
        <dbReference type="ChEBI" id="CHEBI:57540"/>
    </ligand>
</feature>
<sequence length="285" mass="31249">MKNFCIITNNYKDEKNSIANKISDYIIKKGGSCVVLNNVDTATGQYRVILEEQVPGNLECVITIGGDGTLLHAAKDLEKLDVIFIGVNKGTLGFLAEISPEEMEGSIDRLLNDRFNVESRMMLCGQVIRNNEVVYKSNVLNDIVIHRGGDMAISNFDVYVNGQLLGKFQADGIILSTPTGSTAYNLSAGGPVARPDSHMIILTPICPHSIGTRSILLSRNDEIEVIIGPSRTPNEENRKIAFDGDGIFNIVSEDRIRIYEAVETTEIAKLDEGSFLQVIKDKLGD</sequence>
<gene>
    <name evidence="6" type="primary">nadK</name>
    <name evidence="9" type="ORF">DW018_05930</name>
    <name evidence="8" type="ORF">DW652_01080</name>
    <name evidence="7" type="ORF">DW944_08440</name>
</gene>
<keyword evidence="3 6" id="KW-0521">NADP</keyword>
<dbReference type="GO" id="GO:0005524">
    <property type="term" value="F:ATP binding"/>
    <property type="evidence" value="ECO:0007669"/>
    <property type="project" value="UniProtKB-KW"/>
</dbReference>
<keyword evidence="11" id="KW-1185">Reference proteome</keyword>
<dbReference type="Gene3D" id="2.60.200.30">
    <property type="entry name" value="Probable inorganic polyphosphate/atp-NAD kinase, domain 2"/>
    <property type="match status" value="1"/>
</dbReference>
<keyword evidence="1 6" id="KW-0808">Transferase</keyword>
<dbReference type="SUPFAM" id="SSF111331">
    <property type="entry name" value="NAD kinase/diacylglycerol kinase-like"/>
    <property type="match status" value="1"/>
</dbReference>
<dbReference type="EC" id="2.7.1.23" evidence="6"/>
<comment type="caution">
    <text evidence="7">The sequence shown here is derived from an EMBL/GenBank/DDBJ whole genome shotgun (WGS) entry which is preliminary data.</text>
</comment>
<feature type="binding site" evidence="6">
    <location>
        <begin position="141"/>
        <end position="142"/>
    </location>
    <ligand>
        <name>NAD(+)</name>
        <dbReference type="ChEBI" id="CHEBI:57540"/>
    </ligand>
</feature>
<keyword evidence="6" id="KW-0067">ATP-binding</keyword>
<evidence type="ECO:0000256" key="1">
    <source>
        <dbReference type="ARBA" id="ARBA00022679"/>
    </source>
</evidence>
<dbReference type="GO" id="GO:0003951">
    <property type="term" value="F:NAD+ kinase activity"/>
    <property type="evidence" value="ECO:0007669"/>
    <property type="project" value="UniProtKB-UniRule"/>
</dbReference>
<keyword evidence="6" id="KW-0547">Nucleotide-binding</keyword>
<comment type="function">
    <text evidence="6">Involved in the regulation of the intracellular balance of NAD and NADP, and is a key enzyme in the biosynthesis of NADP. Catalyzes specifically the phosphorylation on 2'-hydroxyl of the adenosine moiety of NAD to yield NADP.</text>
</comment>
<comment type="cofactor">
    <cofactor evidence="6">
        <name>a divalent metal cation</name>
        <dbReference type="ChEBI" id="CHEBI:60240"/>
    </cofactor>
</comment>
<evidence type="ECO:0000313" key="8">
    <source>
        <dbReference type="EMBL" id="RHF90833.1"/>
    </source>
</evidence>
<dbReference type="Proteomes" id="UP000284779">
    <property type="component" value="Unassembled WGS sequence"/>
</dbReference>
<dbReference type="EMBL" id="QSFD01000008">
    <property type="protein sequence ID" value="RHA17651.1"/>
    <property type="molecule type" value="Genomic_DNA"/>
</dbReference>
<keyword evidence="4 6" id="KW-0520">NAD</keyword>
<keyword evidence="6" id="KW-0963">Cytoplasm</keyword>
<dbReference type="GO" id="GO:0046872">
    <property type="term" value="F:metal ion binding"/>
    <property type="evidence" value="ECO:0007669"/>
    <property type="project" value="UniProtKB-UniRule"/>
</dbReference>
<feature type="binding site" evidence="6">
    <location>
        <position position="72"/>
    </location>
    <ligand>
        <name>NAD(+)</name>
        <dbReference type="ChEBI" id="CHEBI:57540"/>
    </ligand>
</feature>
<feature type="binding site" evidence="6">
    <location>
        <position position="171"/>
    </location>
    <ligand>
        <name>NAD(+)</name>
        <dbReference type="ChEBI" id="CHEBI:57540"/>
    </ligand>
</feature>
<dbReference type="GO" id="GO:0005737">
    <property type="term" value="C:cytoplasm"/>
    <property type="evidence" value="ECO:0007669"/>
    <property type="project" value="UniProtKB-SubCell"/>
</dbReference>
<keyword evidence="2 6" id="KW-0418">Kinase</keyword>
<dbReference type="HAMAP" id="MF_00361">
    <property type="entry name" value="NAD_kinase"/>
    <property type="match status" value="1"/>
</dbReference>
<dbReference type="EMBL" id="QRHR01000001">
    <property type="protein sequence ID" value="RHF90833.1"/>
    <property type="molecule type" value="Genomic_DNA"/>
</dbReference>
<dbReference type="InterPro" id="IPR017438">
    <property type="entry name" value="ATP-NAD_kinase_N"/>
</dbReference>
<evidence type="ECO:0000256" key="5">
    <source>
        <dbReference type="ARBA" id="ARBA00047925"/>
    </source>
</evidence>
<name>A0A413R6J1_9FIRM</name>
<dbReference type="InterPro" id="IPR017437">
    <property type="entry name" value="ATP-NAD_kinase_PpnK-typ_C"/>
</dbReference>
<comment type="catalytic activity">
    <reaction evidence="5 6">
        <text>NAD(+) + ATP = ADP + NADP(+) + H(+)</text>
        <dbReference type="Rhea" id="RHEA:18629"/>
        <dbReference type="ChEBI" id="CHEBI:15378"/>
        <dbReference type="ChEBI" id="CHEBI:30616"/>
        <dbReference type="ChEBI" id="CHEBI:57540"/>
        <dbReference type="ChEBI" id="CHEBI:58349"/>
        <dbReference type="ChEBI" id="CHEBI:456216"/>
        <dbReference type="EC" id="2.7.1.23"/>
    </reaction>
</comment>
<comment type="subcellular location">
    <subcellularLocation>
        <location evidence="6">Cytoplasm</location>
    </subcellularLocation>
</comment>
<dbReference type="PANTHER" id="PTHR20275">
    <property type="entry name" value="NAD KINASE"/>
    <property type="match status" value="1"/>
</dbReference>
<comment type="similarity">
    <text evidence="6">Belongs to the NAD kinase family.</text>
</comment>
<feature type="binding site" evidence="6">
    <location>
        <begin position="182"/>
        <end position="187"/>
    </location>
    <ligand>
        <name>NAD(+)</name>
        <dbReference type="ChEBI" id="CHEBI:57540"/>
    </ligand>
</feature>
<dbReference type="InterPro" id="IPR016064">
    <property type="entry name" value="NAD/diacylglycerol_kinase_sf"/>
</dbReference>
<dbReference type="PANTHER" id="PTHR20275:SF0">
    <property type="entry name" value="NAD KINASE"/>
    <property type="match status" value="1"/>
</dbReference>
<evidence type="ECO:0000256" key="4">
    <source>
        <dbReference type="ARBA" id="ARBA00023027"/>
    </source>
</evidence>
<evidence type="ECO:0000313" key="9">
    <source>
        <dbReference type="EMBL" id="RHL45783.1"/>
    </source>
</evidence>
<evidence type="ECO:0000256" key="6">
    <source>
        <dbReference type="HAMAP-Rule" id="MF_00361"/>
    </source>
</evidence>
<dbReference type="InterPro" id="IPR002504">
    <property type="entry name" value="NADK"/>
</dbReference>
<dbReference type="Proteomes" id="UP000283314">
    <property type="component" value="Unassembled WGS sequence"/>
</dbReference>
<dbReference type="RefSeq" id="WP_117970920.1">
    <property type="nucleotide sequence ID" value="NZ_CABJDQ010000004.1"/>
</dbReference>
<comment type="caution">
    <text evidence="6">Lacks conserved residue(s) required for the propagation of feature annotation.</text>
</comment>
<dbReference type="AlphaFoldDB" id="A0A413R6J1"/>
<dbReference type="EMBL" id="QROT01000004">
    <property type="protein sequence ID" value="RHL45783.1"/>
    <property type="molecule type" value="Genomic_DNA"/>
</dbReference>
<dbReference type="GO" id="GO:0019674">
    <property type="term" value="P:NAD+ metabolic process"/>
    <property type="evidence" value="ECO:0007669"/>
    <property type="project" value="InterPro"/>
</dbReference>
<organism evidence="7 11">
    <name type="scientific">Eubacterium ventriosum</name>
    <dbReference type="NCBI Taxonomy" id="39496"/>
    <lineage>
        <taxon>Bacteria</taxon>
        <taxon>Bacillati</taxon>
        <taxon>Bacillota</taxon>
        <taxon>Clostridia</taxon>
        <taxon>Eubacteriales</taxon>
        <taxon>Eubacteriaceae</taxon>
        <taxon>Eubacterium</taxon>
    </lineage>
</organism>
<reference evidence="10 11" key="1">
    <citation type="submission" date="2018-08" db="EMBL/GenBank/DDBJ databases">
        <title>A genome reference for cultivated species of the human gut microbiota.</title>
        <authorList>
            <person name="Zou Y."/>
            <person name="Xue W."/>
            <person name="Luo G."/>
        </authorList>
    </citation>
    <scope>NUCLEOTIDE SEQUENCE [LARGE SCALE GENOMIC DNA]</scope>
    <source>
        <strain evidence="9 10">AF37-4</strain>
        <strain evidence="8 12">AM23-22</strain>
        <strain evidence="7 11">AM44-11BH</strain>
    </source>
</reference>
<evidence type="ECO:0000256" key="2">
    <source>
        <dbReference type="ARBA" id="ARBA00022777"/>
    </source>
</evidence>
<protein>
    <recommendedName>
        <fullName evidence="6">NAD kinase</fullName>
        <ecNumber evidence="6">2.7.1.23</ecNumber>
    </recommendedName>
    <alternativeName>
        <fullName evidence="6">ATP-dependent NAD kinase</fullName>
    </alternativeName>
</protein>
<dbReference type="GeneID" id="66466777"/>
<dbReference type="Proteomes" id="UP000286186">
    <property type="component" value="Unassembled WGS sequence"/>
</dbReference>
<evidence type="ECO:0000256" key="3">
    <source>
        <dbReference type="ARBA" id="ARBA00022857"/>
    </source>
</evidence>
<feature type="active site" description="Proton acceptor" evidence="6">
    <location>
        <position position="67"/>
    </location>
</feature>
<dbReference type="Pfam" id="PF01513">
    <property type="entry name" value="NAD_kinase"/>
    <property type="match status" value="1"/>
</dbReference>
<dbReference type="Pfam" id="PF20143">
    <property type="entry name" value="NAD_kinase_C"/>
    <property type="match status" value="1"/>
</dbReference>
<accession>A0A413R6J1</accession>
<evidence type="ECO:0000313" key="12">
    <source>
        <dbReference type="Proteomes" id="UP000286186"/>
    </source>
</evidence>
<evidence type="ECO:0000313" key="7">
    <source>
        <dbReference type="EMBL" id="RHA17651.1"/>
    </source>
</evidence>
<proteinExistence type="inferred from homology"/>
<dbReference type="GO" id="GO:0006741">
    <property type="term" value="P:NADP+ biosynthetic process"/>
    <property type="evidence" value="ECO:0007669"/>
    <property type="project" value="UniProtKB-UniRule"/>
</dbReference>